<keyword evidence="2" id="KW-0560">Oxidoreductase</keyword>
<dbReference type="Pfam" id="PF00903">
    <property type="entry name" value="Glyoxalase"/>
    <property type="match status" value="1"/>
</dbReference>
<dbReference type="SUPFAM" id="SSF54593">
    <property type="entry name" value="Glyoxalase/Bleomycin resistance protein/Dihydroxybiphenyl dioxygenase"/>
    <property type="match status" value="1"/>
</dbReference>
<protein>
    <submittedName>
        <fullName evidence="2">Glyoxalase/bleomycin resistance protein/dioxygenase</fullName>
    </submittedName>
</protein>
<dbReference type="eggNOG" id="COG0346">
    <property type="taxonomic scope" value="Bacteria"/>
</dbReference>
<dbReference type="AlphaFoldDB" id="B0BYY2"/>
<evidence type="ECO:0000259" key="1">
    <source>
        <dbReference type="PROSITE" id="PS51819"/>
    </source>
</evidence>
<dbReference type="InterPro" id="IPR037523">
    <property type="entry name" value="VOC_core"/>
</dbReference>
<dbReference type="HOGENOM" id="CLU_124828_1_0_3"/>
<organism evidence="2 3">
    <name type="scientific">Acaryochloris marina (strain MBIC 11017)</name>
    <dbReference type="NCBI Taxonomy" id="329726"/>
    <lineage>
        <taxon>Bacteria</taxon>
        <taxon>Bacillati</taxon>
        <taxon>Cyanobacteriota</taxon>
        <taxon>Cyanophyceae</taxon>
        <taxon>Acaryochloridales</taxon>
        <taxon>Acaryochloridaceae</taxon>
        <taxon>Acaryochloris</taxon>
    </lineage>
</organism>
<dbReference type="RefSeq" id="WP_012163689.1">
    <property type="nucleotide sequence ID" value="NC_009925.1"/>
</dbReference>
<keyword evidence="3" id="KW-1185">Reference proteome</keyword>
<dbReference type="STRING" id="329726.AM1_3288"/>
<feature type="domain" description="VOC" evidence="1">
    <location>
        <begin position="6"/>
        <end position="119"/>
    </location>
</feature>
<dbReference type="Proteomes" id="UP000000268">
    <property type="component" value="Chromosome"/>
</dbReference>
<dbReference type="GO" id="GO:0051213">
    <property type="term" value="F:dioxygenase activity"/>
    <property type="evidence" value="ECO:0007669"/>
    <property type="project" value="UniProtKB-KW"/>
</dbReference>
<dbReference type="Gene3D" id="3.10.180.10">
    <property type="entry name" value="2,3-Dihydroxybiphenyl 1,2-Dioxygenase, domain 1"/>
    <property type="match status" value="1"/>
</dbReference>
<accession>B0BYY2</accession>
<evidence type="ECO:0000313" key="3">
    <source>
        <dbReference type="Proteomes" id="UP000000268"/>
    </source>
</evidence>
<dbReference type="InterPro" id="IPR029068">
    <property type="entry name" value="Glyas_Bleomycin-R_OHBP_Dase"/>
</dbReference>
<dbReference type="CDD" id="cd06587">
    <property type="entry name" value="VOC"/>
    <property type="match status" value="1"/>
</dbReference>
<dbReference type="InterPro" id="IPR004360">
    <property type="entry name" value="Glyas_Fos-R_dOase_dom"/>
</dbReference>
<dbReference type="EMBL" id="CP000828">
    <property type="protein sequence ID" value="ABW28282.1"/>
    <property type="molecule type" value="Genomic_DNA"/>
</dbReference>
<evidence type="ECO:0000313" key="2">
    <source>
        <dbReference type="EMBL" id="ABW28282.1"/>
    </source>
</evidence>
<sequence length="124" mass="14099">MIPIRGVYEVAIRVRDLARAETFYCQLLGLKVGLRDEQRNWLFLRAGDSSGMIVLQEDQGNWPIQHFAFTVRDSEIEQSVQQLREHGIALEGPIVHDWIPAKSVYFEDPDGHALELCAVLPKAV</sequence>
<dbReference type="PANTHER" id="PTHR21366">
    <property type="entry name" value="GLYOXALASE FAMILY PROTEIN"/>
    <property type="match status" value="1"/>
</dbReference>
<dbReference type="PROSITE" id="PS51819">
    <property type="entry name" value="VOC"/>
    <property type="match status" value="1"/>
</dbReference>
<proteinExistence type="predicted"/>
<dbReference type="KEGG" id="amr:AM1_3288"/>
<dbReference type="InterPro" id="IPR050383">
    <property type="entry name" value="GlyoxalaseI/FosfomycinResist"/>
</dbReference>
<reference evidence="2 3" key="1">
    <citation type="journal article" date="2008" name="Proc. Natl. Acad. Sci. U.S.A.">
        <title>Niche adaptation and genome expansion in the chlorophyll d-producing cyanobacterium Acaryochloris marina.</title>
        <authorList>
            <person name="Swingley W.D."/>
            <person name="Chen M."/>
            <person name="Cheung P.C."/>
            <person name="Conrad A.L."/>
            <person name="Dejesa L.C."/>
            <person name="Hao J."/>
            <person name="Honchak B.M."/>
            <person name="Karbach L.E."/>
            <person name="Kurdoglu A."/>
            <person name="Lahiri S."/>
            <person name="Mastrian S.D."/>
            <person name="Miyashita H."/>
            <person name="Page L."/>
            <person name="Ramakrishna P."/>
            <person name="Satoh S."/>
            <person name="Sattley W.M."/>
            <person name="Shimada Y."/>
            <person name="Taylor H.L."/>
            <person name="Tomo T."/>
            <person name="Tsuchiya T."/>
            <person name="Wang Z.T."/>
            <person name="Raymond J."/>
            <person name="Mimuro M."/>
            <person name="Blankenship R.E."/>
            <person name="Touchman J.W."/>
        </authorList>
    </citation>
    <scope>NUCLEOTIDE SEQUENCE [LARGE SCALE GENOMIC DNA]</scope>
    <source>
        <strain evidence="3">MBIC 11017</strain>
    </source>
</reference>
<name>B0BYY2_ACAM1</name>
<keyword evidence="2" id="KW-0223">Dioxygenase</keyword>
<gene>
    <name evidence="2" type="ordered locus">AM1_3288</name>
</gene>
<dbReference type="OrthoDB" id="9804944at2"/>